<dbReference type="Pfam" id="PF07614">
    <property type="entry name" value="DUF1577"/>
    <property type="match status" value="1"/>
</dbReference>
<dbReference type="BioCyc" id="LINT1193029:G11R4-3844-MONOMER"/>
<evidence type="ECO:0000313" key="1">
    <source>
        <dbReference type="EMBL" id="EMP07640.1"/>
    </source>
</evidence>
<reference evidence="1 2" key="1">
    <citation type="submission" date="2013-01" db="EMBL/GenBank/DDBJ databases">
        <authorList>
            <person name="Harkins D.M."/>
            <person name="Durkin A.S."/>
            <person name="Brinkac L.M."/>
            <person name="Haft D.H."/>
            <person name="Selengut J.D."/>
            <person name="Sanka R."/>
            <person name="DePew J."/>
            <person name="Purushe J."/>
            <person name="Picardeau M."/>
            <person name="Werts C."/>
            <person name="Goarant C."/>
            <person name="Vinetz J.M."/>
            <person name="Sutton G.G."/>
            <person name="Nierman W.C."/>
            <person name="Fouts D.E."/>
        </authorList>
    </citation>
    <scope>NUCLEOTIDE SEQUENCE [LARGE SCALE GENOMIC DNA]</scope>
    <source>
        <strain evidence="1 2">200701872</strain>
    </source>
</reference>
<accession>M7A0U5</accession>
<comment type="caution">
    <text evidence="1">The sequence shown here is derived from an EMBL/GenBank/DDBJ whole genome shotgun (WGS) entry which is preliminary data.</text>
</comment>
<dbReference type="AlphaFoldDB" id="M7A0U5"/>
<gene>
    <name evidence="1" type="ORF">LEP1GSC124_2865</name>
</gene>
<name>M7A0U5_LEPIR</name>
<proteinExistence type="predicted"/>
<dbReference type="EMBL" id="AKWN02000219">
    <property type="protein sequence ID" value="EMP07640.1"/>
    <property type="molecule type" value="Genomic_DNA"/>
</dbReference>
<sequence length="292" mass="33706">MSVQFQTHMQAQRSWETIQDVNKIKYILKEYIHFQGLLVKESPFHQELKPMEIREDGTFIFPIDSTLTNINDELVLYRTLSKHIEISFDVIEKTDTQIICKPLFARIAKAKRMSPRIEGLMGKVIAHKFLIPRKELDIAKVLGTSGQIILNDLNRKVKQIYPSSKLVFNSSKELSPEEELVKKYKKPIYIRDTSTLDSNPEGEFANLDLLPIKETLQEELILEERLRFFKSSKTRSLLIYPILFKSGGETQIFAMGVIESSEGPISDQVVPLYKEMEEILFKNGGFKYKISG</sequence>
<dbReference type="InterPro" id="IPR011471">
    <property type="entry name" value="DUF1577"/>
</dbReference>
<dbReference type="Proteomes" id="UP000012117">
    <property type="component" value="Unassembled WGS sequence"/>
</dbReference>
<organism evidence="1 2">
    <name type="scientific">Leptospira interrogans serovar Pyrogenes str. 200701872</name>
    <dbReference type="NCBI Taxonomy" id="1193029"/>
    <lineage>
        <taxon>Bacteria</taxon>
        <taxon>Pseudomonadati</taxon>
        <taxon>Spirochaetota</taxon>
        <taxon>Spirochaetia</taxon>
        <taxon>Leptospirales</taxon>
        <taxon>Leptospiraceae</taxon>
        <taxon>Leptospira</taxon>
    </lineage>
</organism>
<evidence type="ECO:0000313" key="2">
    <source>
        <dbReference type="Proteomes" id="UP000012117"/>
    </source>
</evidence>
<protein>
    <submittedName>
        <fullName evidence="1">PF07614 family protein</fullName>
    </submittedName>
</protein>